<accession>A0A1I5DVU1</accession>
<dbReference type="Pfam" id="PF08410">
    <property type="entry name" value="DUF1737"/>
    <property type="match status" value="1"/>
</dbReference>
<dbReference type="InterPro" id="IPR013619">
    <property type="entry name" value="DUF1737"/>
</dbReference>
<evidence type="ECO:0000259" key="1">
    <source>
        <dbReference type="Pfam" id="PF08410"/>
    </source>
</evidence>
<keyword evidence="3" id="KW-1185">Reference proteome</keyword>
<evidence type="ECO:0000313" key="2">
    <source>
        <dbReference type="EMBL" id="SFO03318.1"/>
    </source>
</evidence>
<proteinExistence type="predicted"/>
<reference evidence="3" key="1">
    <citation type="submission" date="2016-10" db="EMBL/GenBank/DDBJ databases">
        <authorList>
            <person name="Varghese N."/>
            <person name="Submissions S."/>
        </authorList>
    </citation>
    <scope>NUCLEOTIDE SEQUENCE [LARGE SCALE GENOMIC DNA]</scope>
    <source>
        <strain evidence="3">DS-12</strain>
    </source>
</reference>
<evidence type="ECO:0000313" key="3">
    <source>
        <dbReference type="Proteomes" id="UP000199036"/>
    </source>
</evidence>
<dbReference type="Proteomes" id="UP000199036">
    <property type="component" value="Unassembled WGS sequence"/>
</dbReference>
<feature type="domain" description="DUF1737" evidence="1">
    <location>
        <begin position="5"/>
        <end position="49"/>
    </location>
</feature>
<gene>
    <name evidence="2" type="ORF">SAMN05421741_11749</name>
</gene>
<sequence length="53" mass="6092">MECHVLTASRVKDLERQTKNALQDGWQLNGSLSAIEIPTRNSSKTVFYQEIKR</sequence>
<protein>
    <recommendedName>
        <fullName evidence="1">DUF1737 domain-containing protein</fullName>
    </recommendedName>
</protein>
<dbReference type="AlphaFoldDB" id="A0A1I5DVU1"/>
<name>A0A1I5DVU1_9FLAO</name>
<dbReference type="EMBL" id="FOVI01000017">
    <property type="protein sequence ID" value="SFO03318.1"/>
    <property type="molecule type" value="Genomic_DNA"/>
</dbReference>
<organism evidence="2 3">
    <name type="scientific">Paenimyroides ummariense</name>
    <dbReference type="NCBI Taxonomy" id="913024"/>
    <lineage>
        <taxon>Bacteria</taxon>
        <taxon>Pseudomonadati</taxon>
        <taxon>Bacteroidota</taxon>
        <taxon>Flavobacteriia</taxon>
        <taxon>Flavobacteriales</taxon>
        <taxon>Flavobacteriaceae</taxon>
        <taxon>Paenimyroides</taxon>
    </lineage>
</organism>
<dbReference type="RefSeq" id="WP_091524524.1">
    <property type="nucleotide sequence ID" value="NZ_FOVI01000017.1"/>
</dbReference>